<sequence>MSLSRTEMDQMPVDLATDLRQTVDQVTKEALNLGYRLELRVAQARERRAERHGDVPVMVAFDGYGTTSHVRILGRALLKTAGPEDPTDEDESSIRGWRSFTSLPITFAHVDVRLGEHEFHLVADKGGVIDADLEISLEPGVHEAHLRTDGSRWATSRITVVDDAQRIGIISDVDDTVMVTALPRPMLAAWNSFVLNEHARAPTPGMAVLMERLSKKHVGAPFLYLSTGAWNVAPTLRRFLNRNAYPSGALLLTDWGPTTDRWFRSGSRHKVENLEHLARDFPDVKWILIGDDGQHDPEIYGGFARRYPQNVAAVVIRNLSPTEAVLASGQLLTDNAARIPEGIPLIEANDGATISQKLADVGLL</sequence>
<gene>
    <name evidence="2" type="ORF">EDL96_02235</name>
</gene>
<comment type="caution">
    <text evidence="2">The sequence shown here is derived from an EMBL/GenBank/DDBJ whole genome shotgun (WGS) entry which is preliminary data.</text>
</comment>
<dbReference type="Pfam" id="PF09949">
    <property type="entry name" value="APP1_cat"/>
    <property type="match status" value="1"/>
</dbReference>
<dbReference type="GO" id="GO:0008195">
    <property type="term" value="F:phosphatidate phosphatase activity"/>
    <property type="evidence" value="ECO:0007669"/>
    <property type="project" value="InterPro"/>
</dbReference>
<dbReference type="InterPro" id="IPR052935">
    <property type="entry name" value="Mg2+_PAP"/>
</dbReference>
<proteinExistence type="predicted"/>
<protein>
    <submittedName>
        <fullName evidence="2">DUF2183 domain-containing protein</fullName>
    </submittedName>
</protein>
<dbReference type="PANTHER" id="PTHR28208">
    <property type="entry name" value="PHOSPHATIDATE PHOSPHATASE APP1"/>
    <property type="match status" value="1"/>
</dbReference>
<dbReference type="OrthoDB" id="9789875at2"/>
<evidence type="ECO:0000259" key="1">
    <source>
        <dbReference type="Pfam" id="PF09949"/>
    </source>
</evidence>
<dbReference type="InterPro" id="IPR019236">
    <property type="entry name" value="APP1_cat"/>
</dbReference>
<organism evidence="2 3">
    <name type="scientific">Kocuria soli</name>
    <dbReference type="NCBI Taxonomy" id="2485125"/>
    <lineage>
        <taxon>Bacteria</taxon>
        <taxon>Bacillati</taxon>
        <taxon>Actinomycetota</taxon>
        <taxon>Actinomycetes</taxon>
        <taxon>Micrococcales</taxon>
        <taxon>Micrococcaceae</taxon>
        <taxon>Kocuria</taxon>
    </lineage>
</organism>
<dbReference type="AlphaFoldDB" id="A0A3N3ZST2"/>
<reference evidence="2 3" key="1">
    <citation type="submission" date="2018-10" db="EMBL/GenBank/DDBJ databases">
        <title>Kocuria sp. M5W7-7, whole genome shotgun sequence.</title>
        <authorList>
            <person name="Tuo L."/>
        </authorList>
    </citation>
    <scope>NUCLEOTIDE SEQUENCE [LARGE SCALE GENOMIC DNA]</scope>
    <source>
        <strain evidence="2 3">M5W7-7</strain>
    </source>
</reference>
<dbReference type="EMBL" id="RKMF01000002">
    <property type="protein sequence ID" value="ROZ64685.1"/>
    <property type="molecule type" value="Genomic_DNA"/>
</dbReference>
<dbReference type="Proteomes" id="UP000270616">
    <property type="component" value="Unassembled WGS sequence"/>
</dbReference>
<feature type="domain" description="Phosphatidate phosphatase APP1 catalytic" evidence="1">
    <location>
        <begin position="167"/>
        <end position="318"/>
    </location>
</feature>
<accession>A0A3N3ZST2</accession>
<dbReference type="RefSeq" id="WP_123824010.1">
    <property type="nucleotide sequence ID" value="NZ_RKMF01000002.1"/>
</dbReference>
<evidence type="ECO:0000313" key="3">
    <source>
        <dbReference type="Proteomes" id="UP000270616"/>
    </source>
</evidence>
<keyword evidence="3" id="KW-1185">Reference proteome</keyword>
<evidence type="ECO:0000313" key="2">
    <source>
        <dbReference type="EMBL" id="ROZ64685.1"/>
    </source>
</evidence>
<name>A0A3N3ZST2_9MICC</name>
<dbReference type="PANTHER" id="PTHR28208:SF3">
    <property type="entry name" value="PHOSPHATIDATE PHOSPHATASE APP1"/>
    <property type="match status" value="1"/>
</dbReference>